<evidence type="ECO:0000313" key="2">
    <source>
        <dbReference type="Proteomes" id="UP001191019"/>
    </source>
</evidence>
<dbReference type="CDD" id="cd01310">
    <property type="entry name" value="TatD_DNAse"/>
    <property type="match status" value="1"/>
</dbReference>
<organism evidence="1 2">
    <name type="scientific">Candidatus Nanosyncoccus alces</name>
    <dbReference type="NCBI Taxonomy" id="2171997"/>
    <lineage>
        <taxon>Bacteria</taxon>
        <taxon>Candidatus Saccharimonadota</taxon>
        <taxon>Candidatus Nanosyncoccalia</taxon>
        <taxon>Candidatus Nanosyncoccales</taxon>
        <taxon>Candidatus Nanosyncoccaceae</taxon>
        <taxon>Candidatus Nanosyncoccus</taxon>
    </lineage>
</organism>
<dbReference type="RefSeq" id="WP_129735280.1">
    <property type="nucleotide sequence ID" value="NZ_PRLM01000006.1"/>
</dbReference>
<dbReference type="InterPro" id="IPR032466">
    <property type="entry name" value="Metal_Hydrolase"/>
</dbReference>
<comment type="caution">
    <text evidence="1">The sequence shown here is derived from an EMBL/GenBank/DDBJ whole genome shotgun (WGS) entry which is preliminary data.</text>
</comment>
<reference evidence="1 2" key="1">
    <citation type="journal article" date="2018" name="bioRxiv">
        <title>Evidence of independent acquisition and adaption of ultra-small bacteria to human hosts across the highly diverse yet reduced genomes of the phylum Saccharibacteria.</title>
        <authorList>
            <person name="McLean J.S."/>
            <person name="Bor B."/>
            <person name="To T.T."/>
            <person name="Liu Q."/>
            <person name="Kearns K.A."/>
            <person name="Solden L.M."/>
            <person name="Wrighton K.C."/>
            <person name="He X."/>
            <person name="Shi W."/>
        </authorList>
    </citation>
    <scope>NUCLEOTIDE SEQUENCE [LARGE SCALE GENOMIC DNA]</scope>
    <source>
        <strain evidence="1 2">TM7_G3_2_Rum_HOT_351B</strain>
    </source>
</reference>
<keyword evidence="2" id="KW-1185">Reference proteome</keyword>
<gene>
    <name evidence="1" type="primary">ycfH</name>
    <name evidence="1" type="ORF">G3RUM_00625</name>
</gene>
<dbReference type="InterPro" id="IPR001130">
    <property type="entry name" value="TatD-like"/>
</dbReference>
<name>A0ABY0FNK9_9BACT</name>
<accession>A0ABY0FNK9</accession>
<keyword evidence="1" id="KW-0378">Hydrolase</keyword>
<dbReference type="PIRSF" id="PIRSF005902">
    <property type="entry name" value="DNase_TatD"/>
    <property type="match status" value="1"/>
</dbReference>
<reference evidence="1 2" key="2">
    <citation type="journal article" date="2020" name="Cell Rep.">
        <title>Acquisition and Adaptation of Ultra-small Parasitic Reduced Genome Bacteria to Mammalian Hosts.</title>
        <authorList>
            <person name="McLean J.S."/>
            <person name="Bor B."/>
            <person name="Kerns K.A."/>
            <person name="Liu Q."/>
            <person name="To T.T."/>
            <person name="Solden L."/>
            <person name="Hendrickson E.L."/>
            <person name="Wrighton K."/>
            <person name="Shi W."/>
            <person name="He X."/>
        </authorList>
    </citation>
    <scope>NUCLEOTIDE SEQUENCE [LARGE SCALE GENOMIC DNA]</scope>
    <source>
        <strain evidence="1 2">TM7_G3_2_Rum_HOT_351B</strain>
    </source>
</reference>
<dbReference type="Gene3D" id="3.20.20.140">
    <property type="entry name" value="Metal-dependent hydrolases"/>
    <property type="match status" value="1"/>
</dbReference>
<dbReference type="Proteomes" id="UP001191019">
    <property type="component" value="Unassembled WGS sequence"/>
</dbReference>
<dbReference type="GO" id="GO:0016787">
    <property type="term" value="F:hydrolase activity"/>
    <property type="evidence" value="ECO:0007669"/>
    <property type="project" value="UniProtKB-KW"/>
</dbReference>
<dbReference type="PANTHER" id="PTHR46124:SF2">
    <property type="entry name" value="D-AMINOACYL-TRNA DEACYLASE"/>
    <property type="match status" value="1"/>
</dbReference>
<proteinExistence type="predicted"/>
<dbReference type="SUPFAM" id="SSF51556">
    <property type="entry name" value="Metallo-dependent hydrolases"/>
    <property type="match status" value="1"/>
</dbReference>
<protein>
    <submittedName>
        <fullName evidence="1">Metal-dependent hydrolase YcfH</fullName>
        <ecNumber evidence="1">3.1.-.-</ecNumber>
    </submittedName>
</protein>
<dbReference type="EC" id="3.1.-.-" evidence="1"/>
<evidence type="ECO:0000313" key="1">
    <source>
        <dbReference type="EMBL" id="RYC74470.1"/>
    </source>
</evidence>
<sequence length="239" mass="27321">MLIDAHCHLHDREFFSAEQAEEMLKRAHEKGVEKIICIGTSHEDSLAARDFAVEHGDTYWTYGVHPEFAGKEDWTFEGTPVAIGEVGLDYHYSSYNRTAQIHLFEQMLQLANDHNLPVSFHVREAFDDFFPVVTNFSKIRGVVHSFSDNKKNLKRVLAETDFYIGVNGMATYSTLPTPPIERIILETDAPFLTPEPFRGIINEPSYVPAIAKWLSTKLGLDYQIVERKTTENARQLFNI</sequence>
<dbReference type="Pfam" id="PF01026">
    <property type="entry name" value="TatD_DNase"/>
    <property type="match status" value="1"/>
</dbReference>
<dbReference type="EMBL" id="PRLM01000006">
    <property type="protein sequence ID" value="RYC74470.1"/>
    <property type="molecule type" value="Genomic_DNA"/>
</dbReference>
<dbReference type="PANTHER" id="PTHR46124">
    <property type="entry name" value="D-AMINOACYL-TRNA DEACYLASE"/>
    <property type="match status" value="1"/>
</dbReference>